<feature type="transmembrane region" description="Helical" evidence="11">
    <location>
        <begin position="81"/>
        <end position="99"/>
    </location>
</feature>
<reference evidence="13 14" key="1">
    <citation type="submission" date="2024-09" db="EMBL/GenBank/DDBJ databases">
        <title>Whole genome analysis of Stenotrophomonas geniculata MK-1, and its biological control impact on peanut foliage fungus diseases.</title>
        <authorList>
            <person name="Ahsan T."/>
        </authorList>
    </citation>
    <scope>NUCLEOTIDE SEQUENCE [LARGE SCALE GENOMIC DNA]</scope>
    <source>
        <strain evidence="13 14">MK-1</strain>
    </source>
</reference>
<dbReference type="InterPro" id="IPR047817">
    <property type="entry name" value="ABC2_TM_bact-type"/>
</dbReference>
<comment type="similarity">
    <text evidence="2 11">Belongs to the ABC-2 integral membrane protein family.</text>
</comment>
<evidence type="ECO:0000256" key="5">
    <source>
        <dbReference type="ARBA" id="ARBA00022597"/>
    </source>
</evidence>
<evidence type="ECO:0000313" key="14">
    <source>
        <dbReference type="Proteomes" id="UP001596115"/>
    </source>
</evidence>
<evidence type="ECO:0000256" key="9">
    <source>
        <dbReference type="ARBA" id="ARBA00023047"/>
    </source>
</evidence>
<evidence type="ECO:0000259" key="12">
    <source>
        <dbReference type="PROSITE" id="PS51012"/>
    </source>
</evidence>
<dbReference type="PRINTS" id="PR00164">
    <property type="entry name" value="ABC2TRNSPORT"/>
</dbReference>
<evidence type="ECO:0000256" key="10">
    <source>
        <dbReference type="ARBA" id="ARBA00023136"/>
    </source>
</evidence>
<keyword evidence="14" id="KW-1185">Reference proteome</keyword>
<keyword evidence="7" id="KW-0972">Capsule biogenesis/degradation</keyword>
<feature type="transmembrane region" description="Helical" evidence="11">
    <location>
        <begin position="45"/>
        <end position="69"/>
    </location>
</feature>
<dbReference type="EMBL" id="JBHRFL010000026">
    <property type="protein sequence ID" value="MFC6070762.1"/>
    <property type="molecule type" value="Genomic_DNA"/>
</dbReference>
<feature type="transmembrane region" description="Helical" evidence="11">
    <location>
        <begin position="244"/>
        <end position="265"/>
    </location>
</feature>
<accession>A0ABW1N6V1</accession>
<dbReference type="Proteomes" id="UP001596115">
    <property type="component" value="Unassembled WGS sequence"/>
</dbReference>
<evidence type="ECO:0000313" key="13">
    <source>
        <dbReference type="EMBL" id="MFC6070762.1"/>
    </source>
</evidence>
<dbReference type="RefSeq" id="WP_224328943.1">
    <property type="nucleotide sequence ID" value="NZ_CP134450.1"/>
</dbReference>
<comment type="subcellular location">
    <subcellularLocation>
        <location evidence="11">Cell inner membrane</location>
        <topology evidence="11">Multi-pass membrane protein</topology>
    </subcellularLocation>
    <subcellularLocation>
        <location evidence="1">Cell membrane</location>
        <topology evidence="1">Multi-pass membrane protein</topology>
    </subcellularLocation>
</comment>
<name>A0ABW1N6V1_9GAMM</name>
<evidence type="ECO:0000256" key="7">
    <source>
        <dbReference type="ARBA" id="ARBA00022903"/>
    </source>
</evidence>
<evidence type="ECO:0000256" key="3">
    <source>
        <dbReference type="ARBA" id="ARBA00022448"/>
    </source>
</evidence>
<feature type="domain" description="ABC transmembrane type-2" evidence="12">
    <location>
        <begin position="43"/>
        <end position="268"/>
    </location>
</feature>
<sequence length="276" mass="31212">MFNSNQAMSMAPITALRSIFHYRTLILEMVKREVIGRYRGSVMGLLWSFFTPVLMLVVYTFVFSVVFRARWAGGSGSKTEFAVVLFVGMMIFGLFSECINRAPSLILSNANYVKKVIFPLEILPVVSLGAALFHFAISMVVWVLFYLILFGIPSIQALWLPIVMVPLLILCVGVSWFLASLGVYLRDVGQVIVVVTTALMFMSPVFFPAVAMPEEFRPYLYISPITYFIEQSRELLIWHGGMHWGMWLKMLGVSIVVAVLGFAWFQKTRKGFADVI</sequence>
<feature type="transmembrane region" description="Helical" evidence="11">
    <location>
        <begin position="120"/>
        <end position="152"/>
    </location>
</feature>
<dbReference type="PANTHER" id="PTHR30413:SF10">
    <property type="entry name" value="CAPSULE POLYSACCHARIDE EXPORT INNER-MEMBRANE PROTEIN CTRC"/>
    <property type="match status" value="1"/>
</dbReference>
<dbReference type="PANTHER" id="PTHR30413">
    <property type="entry name" value="INNER MEMBRANE TRANSPORT PERMEASE"/>
    <property type="match status" value="1"/>
</dbReference>
<dbReference type="Pfam" id="PF01061">
    <property type="entry name" value="ABC2_membrane"/>
    <property type="match status" value="1"/>
</dbReference>
<keyword evidence="9" id="KW-0625">Polysaccharide transport</keyword>
<keyword evidence="6 11" id="KW-0812">Transmembrane</keyword>
<protein>
    <recommendedName>
        <fullName evidence="11">Transport permease protein</fullName>
    </recommendedName>
</protein>
<dbReference type="InterPro" id="IPR000412">
    <property type="entry name" value="ABC_2_transport"/>
</dbReference>
<evidence type="ECO:0000256" key="6">
    <source>
        <dbReference type="ARBA" id="ARBA00022692"/>
    </source>
</evidence>
<evidence type="ECO:0000256" key="11">
    <source>
        <dbReference type="RuleBase" id="RU361157"/>
    </source>
</evidence>
<evidence type="ECO:0000256" key="1">
    <source>
        <dbReference type="ARBA" id="ARBA00004651"/>
    </source>
</evidence>
<dbReference type="PROSITE" id="PS51012">
    <property type="entry name" value="ABC_TM2"/>
    <property type="match status" value="1"/>
</dbReference>
<evidence type="ECO:0000256" key="8">
    <source>
        <dbReference type="ARBA" id="ARBA00022989"/>
    </source>
</evidence>
<evidence type="ECO:0000256" key="2">
    <source>
        <dbReference type="ARBA" id="ARBA00007783"/>
    </source>
</evidence>
<keyword evidence="8 11" id="KW-1133">Transmembrane helix</keyword>
<comment type="caution">
    <text evidence="13">The sequence shown here is derived from an EMBL/GenBank/DDBJ whole genome shotgun (WGS) entry which is preliminary data.</text>
</comment>
<evidence type="ECO:0000256" key="4">
    <source>
        <dbReference type="ARBA" id="ARBA00022475"/>
    </source>
</evidence>
<keyword evidence="5" id="KW-0762">Sugar transport</keyword>
<proteinExistence type="inferred from homology"/>
<keyword evidence="4 11" id="KW-1003">Cell membrane</keyword>
<dbReference type="PIRSF" id="PIRSF006648">
    <property type="entry name" value="DrrB"/>
    <property type="match status" value="1"/>
</dbReference>
<keyword evidence="10 11" id="KW-0472">Membrane</keyword>
<feature type="transmembrane region" description="Helical" evidence="11">
    <location>
        <begin position="158"/>
        <end position="179"/>
    </location>
</feature>
<dbReference type="InterPro" id="IPR013525">
    <property type="entry name" value="ABC2_TM"/>
</dbReference>
<feature type="transmembrane region" description="Helical" evidence="11">
    <location>
        <begin position="191"/>
        <end position="211"/>
    </location>
</feature>
<keyword evidence="3 11" id="KW-0813">Transport</keyword>
<organism evidence="13 14">
    <name type="scientific">Stenotrophomonas geniculata</name>
    <dbReference type="NCBI Taxonomy" id="86188"/>
    <lineage>
        <taxon>Bacteria</taxon>
        <taxon>Pseudomonadati</taxon>
        <taxon>Pseudomonadota</taxon>
        <taxon>Gammaproteobacteria</taxon>
        <taxon>Lysobacterales</taxon>
        <taxon>Lysobacteraceae</taxon>
        <taxon>Stenotrophomonas</taxon>
    </lineage>
</organism>
<gene>
    <name evidence="13" type="ORF">ACFLLB_14375</name>
</gene>